<comment type="caution">
    <text evidence="2">The sequence shown here is derived from an EMBL/GenBank/DDBJ whole genome shotgun (WGS) entry which is preliminary data.</text>
</comment>
<evidence type="ECO:0000256" key="1">
    <source>
        <dbReference type="SAM" id="MobiDB-lite"/>
    </source>
</evidence>
<feature type="region of interest" description="Disordered" evidence="1">
    <location>
        <begin position="1"/>
        <end position="20"/>
    </location>
</feature>
<accession>A0A8S3H2Q3</accession>
<evidence type="ECO:0000313" key="3">
    <source>
        <dbReference type="Proteomes" id="UP000676336"/>
    </source>
</evidence>
<dbReference type="EMBL" id="CAJOBI010315044">
    <property type="protein sequence ID" value="CAF5175424.1"/>
    <property type="molecule type" value="Genomic_DNA"/>
</dbReference>
<name>A0A8S3H2Q3_9BILA</name>
<sequence>MADFCRIETPPSSSTNKDSIDETISLLQTKKRSKLVSANLRQISYQSNPIGIKADQTSFECYIKHWDRSLIVWI</sequence>
<evidence type="ECO:0000313" key="2">
    <source>
        <dbReference type="EMBL" id="CAF5175424.1"/>
    </source>
</evidence>
<protein>
    <submittedName>
        <fullName evidence="2">Uncharacterized protein</fullName>
    </submittedName>
</protein>
<organism evidence="2 3">
    <name type="scientific">Rotaria magnacalcarata</name>
    <dbReference type="NCBI Taxonomy" id="392030"/>
    <lineage>
        <taxon>Eukaryota</taxon>
        <taxon>Metazoa</taxon>
        <taxon>Spiralia</taxon>
        <taxon>Gnathifera</taxon>
        <taxon>Rotifera</taxon>
        <taxon>Eurotatoria</taxon>
        <taxon>Bdelloidea</taxon>
        <taxon>Philodinida</taxon>
        <taxon>Philodinidae</taxon>
        <taxon>Rotaria</taxon>
    </lineage>
</organism>
<gene>
    <name evidence="2" type="ORF">SMN809_LOCUS67272</name>
</gene>
<dbReference type="AlphaFoldDB" id="A0A8S3H2Q3"/>
<proteinExistence type="predicted"/>
<reference evidence="2" key="1">
    <citation type="submission" date="2021-02" db="EMBL/GenBank/DDBJ databases">
        <authorList>
            <person name="Nowell W R."/>
        </authorList>
    </citation>
    <scope>NUCLEOTIDE SEQUENCE</scope>
</reference>
<dbReference type="Proteomes" id="UP000676336">
    <property type="component" value="Unassembled WGS sequence"/>
</dbReference>